<comment type="similarity">
    <text evidence="1">Belongs to the type-I restriction system S methylase family.</text>
</comment>
<dbReference type="Pfam" id="PF01420">
    <property type="entry name" value="Methylase_S"/>
    <property type="match status" value="2"/>
</dbReference>
<dbReference type="OrthoDB" id="9811611at2"/>
<evidence type="ECO:0000313" key="7">
    <source>
        <dbReference type="Proteomes" id="UP000186795"/>
    </source>
</evidence>
<evidence type="ECO:0000313" key="6">
    <source>
        <dbReference type="EMBL" id="SIT16333.1"/>
    </source>
</evidence>
<dbReference type="AlphaFoldDB" id="A0A1N7Q0B0"/>
<dbReference type="Proteomes" id="UP000186795">
    <property type="component" value="Unassembled WGS sequence"/>
</dbReference>
<dbReference type="PANTHER" id="PTHR43140:SF1">
    <property type="entry name" value="TYPE I RESTRICTION ENZYME ECOKI SPECIFICITY SUBUNIT"/>
    <property type="match status" value="1"/>
</dbReference>
<feature type="domain" description="Type I restriction modification DNA specificity" evidence="5">
    <location>
        <begin position="30"/>
        <end position="190"/>
    </location>
</feature>
<evidence type="ECO:0000256" key="3">
    <source>
        <dbReference type="ARBA" id="ARBA00023125"/>
    </source>
</evidence>
<gene>
    <name evidence="6" type="ORF">SAMN05421790_11651</name>
</gene>
<dbReference type="Gene3D" id="3.90.220.20">
    <property type="entry name" value="DNA methylase specificity domains"/>
    <property type="match status" value="2"/>
</dbReference>
<organism evidence="6 7">
    <name type="scientific">Kroppenstedtia eburnea</name>
    <dbReference type="NCBI Taxonomy" id="714067"/>
    <lineage>
        <taxon>Bacteria</taxon>
        <taxon>Bacillati</taxon>
        <taxon>Bacillota</taxon>
        <taxon>Bacilli</taxon>
        <taxon>Bacillales</taxon>
        <taxon>Thermoactinomycetaceae</taxon>
        <taxon>Kroppenstedtia</taxon>
    </lineage>
</organism>
<feature type="domain" description="Type I restriction modification DNA specificity" evidence="5">
    <location>
        <begin position="322"/>
        <end position="435"/>
    </location>
</feature>
<accession>A0A1N7Q0B0</accession>
<dbReference type="RefSeq" id="WP_076526403.1">
    <property type="nucleotide sequence ID" value="NZ_CP048103.1"/>
</dbReference>
<dbReference type="InterPro" id="IPR051212">
    <property type="entry name" value="Type-I_RE_S_subunit"/>
</dbReference>
<evidence type="ECO:0000256" key="1">
    <source>
        <dbReference type="ARBA" id="ARBA00010923"/>
    </source>
</evidence>
<sequence>MSRKKKQTKTLEELLEEALVPEEEQPYELPENWVWVRLGSVGQYHNGRAFKSKEWSEKGRPIIRIQDLTGSYNNPNFFEGVVESRHEVHPGDLLVSWSATLGVYMWNGPEAVLNQHIFKVDSYIDRKYHYYALKNTINNMRTRGTGMVHVTKKVFESTPFPLPPLSEQKRIVDRVESLLGKIDEAKELIQKARDSFEQRRAAILDRAFRGELTRTWREQHPDVESADHLLERIREEKASMETQKGGRRKKAVDLSPINPPYELPQGWKWVRLGDIMSFQNGISKRNGTAGDLTVVLRLADIREFEFVEDSFRKIMLTDAEQRKYKVSCGDLLYIRVNGSKDLVGKACLYDFDYDVAFCDHLIRGETNRNIDLEFMWFISNSPVFREQLSDKIVSSAGQNTISQSSLGSTIIPLPPIGEQKEVVKTLKSLFSLQKDVEEVLLRESELDSLTQSILTQAFRGELGTHDPTEESALELLKRTLAEQNGLAYESPATEELRVAEQGELYLT</sequence>
<keyword evidence="3" id="KW-0238">DNA-binding</keyword>
<protein>
    <submittedName>
        <fullName evidence="6">Type I restriction enzyme, S subunit</fullName>
    </submittedName>
</protein>
<dbReference type="CDD" id="cd17254">
    <property type="entry name" value="RMtype1_S_FclI-TRD1-CR1_like"/>
    <property type="match status" value="1"/>
</dbReference>
<dbReference type="GO" id="GO:0003677">
    <property type="term" value="F:DNA binding"/>
    <property type="evidence" value="ECO:0007669"/>
    <property type="project" value="UniProtKB-KW"/>
</dbReference>
<dbReference type="InterPro" id="IPR044946">
    <property type="entry name" value="Restrct_endonuc_typeI_TRD_sf"/>
</dbReference>
<dbReference type="SUPFAM" id="SSF116734">
    <property type="entry name" value="DNA methylase specificity domain"/>
    <property type="match status" value="2"/>
</dbReference>
<evidence type="ECO:0000259" key="5">
    <source>
        <dbReference type="Pfam" id="PF01420"/>
    </source>
</evidence>
<evidence type="ECO:0000256" key="2">
    <source>
        <dbReference type="ARBA" id="ARBA00022747"/>
    </source>
</evidence>
<keyword evidence="2" id="KW-0680">Restriction system</keyword>
<name>A0A1N7Q0B0_9BACL</name>
<reference evidence="7" key="1">
    <citation type="submission" date="2017-01" db="EMBL/GenBank/DDBJ databases">
        <authorList>
            <person name="Varghese N."/>
            <person name="Submissions S."/>
        </authorList>
    </citation>
    <scope>NUCLEOTIDE SEQUENCE [LARGE SCALE GENOMIC DNA]</scope>
    <source>
        <strain evidence="7">DSM 45196</strain>
    </source>
</reference>
<evidence type="ECO:0000256" key="4">
    <source>
        <dbReference type="ARBA" id="ARBA00038652"/>
    </source>
</evidence>
<keyword evidence="7" id="KW-1185">Reference proteome</keyword>
<comment type="subunit">
    <text evidence="4">The methyltransferase is composed of M and S polypeptides.</text>
</comment>
<dbReference type="InterPro" id="IPR000055">
    <property type="entry name" value="Restrct_endonuc_typeI_TRD"/>
</dbReference>
<dbReference type="EMBL" id="FTOD01000016">
    <property type="protein sequence ID" value="SIT16333.1"/>
    <property type="molecule type" value="Genomic_DNA"/>
</dbReference>
<dbReference type="PANTHER" id="PTHR43140">
    <property type="entry name" value="TYPE-1 RESTRICTION ENZYME ECOKI SPECIFICITY PROTEIN"/>
    <property type="match status" value="1"/>
</dbReference>
<proteinExistence type="inferred from homology"/>
<dbReference type="GO" id="GO:0009307">
    <property type="term" value="P:DNA restriction-modification system"/>
    <property type="evidence" value="ECO:0007669"/>
    <property type="project" value="UniProtKB-KW"/>
</dbReference>